<keyword evidence="8" id="KW-1185">Reference proteome</keyword>
<dbReference type="InterPro" id="IPR043163">
    <property type="entry name" value="DsrC-like_N"/>
</dbReference>
<evidence type="ECO:0000256" key="2">
    <source>
        <dbReference type="ARBA" id="ARBA00022490"/>
    </source>
</evidence>
<dbReference type="PIRSF" id="PIRSF006223">
    <property type="entry name" value="DsrC_TusE"/>
    <property type="match status" value="1"/>
</dbReference>
<organism evidence="7 8">
    <name type="scientific">Blochmanniella vafra (strain BVAF)</name>
    <dbReference type="NCBI Taxonomy" id="859654"/>
    <lineage>
        <taxon>Bacteria</taxon>
        <taxon>Pseudomonadati</taxon>
        <taxon>Pseudomonadota</taxon>
        <taxon>Gammaproteobacteria</taxon>
        <taxon>Enterobacterales</taxon>
        <taxon>Enterobacteriaceae</taxon>
        <taxon>ant endosymbionts</taxon>
        <taxon>Candidatus Blochmanniella</taxon>
    </lineage>
</organism>
<evidence type="ECO:0000313" key="7">
    <source>
        <dbReference type="EMBL" id="ADV33808.1"/>
    </source>
</evidence>
<protein>
    <recommendedName>
        <fullName evidence="5">Sulfurtransferase</fullName>
        <ecNumber evidence="5">2.8.1.-</ecNumber>
    </recommendedName>
</protein>
<evidence type="ECO:0000256" key="1">
    <source>
        <dbReference type="ARBA" id="ARBA00004496"/>
    </source>
</evidence>
<dbReference type="EMBL" id="CP002189">
    <property type="protein sequence ID" value="ADV33808.1"/>
    <property type="molecule type" value="Genomic_DNA"/>
</dbReference>
<comment type="subunit">
    <text evidence="4">Interacts with the TusBCD complex. Interacts with MnmA.</text>
</comment>
<keyword evidence="2" id="KW-0963">Cytoplasm</keyword>
<dbReference type="KEGG" id="bva:BVAF_419"/>
<dbReference type="STRING" id="859654.BVAF_419"/>
<dbReference type="InterPro" id="IPR042072">
    <property type="entry name" value="DsrC-like_C"/>
</dbReference>
<dbReference type="GO" id="GO:0097163">
    <property type="term" value="F:sulfur carrier activity"/>
    <property type="evidence" value="ECO:0007669"/>
    <property type="project" value="TreeGrafter"/>
</dbReference>
<dbReference type="Gene3D" id="1.10.10.370">
    <property type="entry name" value="DsrC-like protein, C-terminal domain"/>
    <property type="match status" value="1"/>
</dbReference>
<dbReference type="NCBIfam" id="TIGR03342">
    <property type="entry name" value="dsrC_tusE_dsvC"/>
    <property type="match status" value="1"/>
</dbReference>
<dbReference type="Pfam" id="PF04358">
    <property type="entry name" value="DsrC"/>
    <property type="match status" value="1"/>
</dbReference>
<dbReference type="PANTHER" id="PTHR37010">
    <property type="entry name" value="SULFURTRANSFERASE TUSE"/>
    <property type="match status" value="1"/>
</dbReference>
<dbReference type="RefSeq" id="WP_013516733.1">
    <property type="nucleotide sequence ID" value="NC_014909.2"/>
</dbReference>
<comment type="subcellular location">
    <subcellularLocation>
        <location evidence="1">Cytoplasm</location>
    </subcellularLocation>
</comment>
<evidence type="ECO:0000313" key="8">
    <source>
        <dbReference type="Proteomes" id="UP000007464"/>
    </source>
</evidence>
<dbReference type="AlphaFoldDB" id="E8Q6B4"/>
<evidence type="ECO:0000256" key="6">
    <source>
        <dbReference type="PIRSR" id="PIRSR006223-50"/>
    </source>
</evidence>
<dbReference type="EC" id="2.8.1.-" evidence="5"/>
<dbReference type="InterPro" id="IPR007453">
    <property type="entry name" value="DsrC/TusE"/>
</dbReference>
<dbReference type="OrthoDB" id="9786347at2"/>
<name>E8Q6B4_BLOVB</name>
<proteinExistence type="inferred from homology"/>
<dbReference type="Proteomes" id="UP000007464">
    <property type="component" value="Chromosome"/>
</dbReference>
<accession>E8Q6B4</accession>
<dbReference type="PANTHER" id="PTHR37010:SF1">
    <property type="entry name" value="SULFURTRANSFERASE TUSE"/>
    <property type="match status" value="1"/>
</dbReference>
<comment type="function">
    <text evidence="3">Part of a sulfur-relay system required for 2-thiolation of 5-methylaminomethyl-2-thiouridine (mnm(5)s(2)U) at tRNA wobble positions. Could accept sulfur from TusD.</text>
</comment>
<dbReference type="SUPFAM" id="SSF69721">
    <property type="entry name" value="DsrC, the gamma subunit of dissimilatory sulfite reductase"/>
    <property type="match status" value="1"/>
</dbReference>
<reference evidence="7 8" key="1">
    <citation type="journal article" date="2010" name="BMC Genomics">
        <title>Unprecedented loss of ammonia assimilation capability in a urease-encoding bacterial mutualist.</title>
        <authorList>
            <person name="Williams L.E."/>
            <person name="Wernegreen J.J."/>
        </authorList>
    </citation>
    <scope>NUCLEOTIDE SEQUENCE [LARGE SCALE GENOMIC DNA]</scope>
    <source>
        <strain evidence="7 8">BVAF</strain>
    </source>
</reference>
<gene>
    <name evidence="7" type="primary">tusE</name>
    <name evidence="7" type="synonym">yccK</name>
    <name evidence="7" type="ordered locus">BVAF_419</name>
</gene>
<feature type="active site" description="Cysteine persulfide intermediate" evidence="6">
    <location>
        <position position="108"/>
    </location>
</feature>
<dbReference type="InterPro" id="IPR025526">
    <property type="entry name" value="DsrC-like_dom_sf"/>
</dbReference>
<dbReference type="GO" id="GO:0002143">
    <property type="term" value="P:tRNA wobble position uridine thiolation"/>
    <property type="evidence" value="ECO:0007669"/>
    <property type="project" value="TreeGrafter"/>
</dbReference>
<evidence type="ECO:0000256" key="4">
    <source>
        <dbReference type="ARBA" id="ARBA00025918"/>
    </source>
</evidence>
<dbReference type="GO" id="GO:0016740">
    <property type="term" value="F:transferase activity"/>
    <property type="evidence" value="ECO:0007669"/>
    <property type="project" value="UniProtKB-KW"/>
</dbReference>
<dbReference type="Gene3D" id="3.30.1420.10">
    <property type="match status" value="1"/>
</dbReference>
<evidence type="ECO:0000256" key="3">
    <source>
        <dbReference type="ARBA" id="ARBA00025277"/>
    </source>
</evidence>
<sequence>MKQDQFNINTDLEGYLINFEDWNSKIAIKLANSEGIKLNKIHWDLIYFVRMFYKEYKMLPKIQTLISIITLKHGQIKGNSRYLIKLFPKKSVTQQISKIAGLPKPKKCL</sequence>
<keyword evidence="5" id="KW-0808">Transferase</keyword>
<comment type="similarity">
    <text evidence="5">Belongs to the dsrC/tusE family.</text>
</comment>
<evidence type="ECO:0000256" key="5">
    <source>
        <dbReference type="PIRNR" id="PIRNR006223"/>
    </source>
</evidence>
<dbReference type="HOGENOM" id="CLU_153199_1_0_6"/>
<dbReference type="GO" id="GO:0005737">
    <property type="term" value="C:cytoplasm"/>
    <property type="evidence" value="ECO:0007669"/>
    <property type="project" value="UniProtKB-SubCell"/>
</dbReference>